<protein>
    <submittedName>
        <fullName evidence="1">Uncharacterized protein</fullName>
    </submittedName>
</protein>
<name>I4LVB1_GARVA</name>
<reference evidence="1 2" key="1">
    <citation type="journal article" date="2012" name="J. Bacteriol.">
        <title>Comparative Genomic Analyses of 17 Clinical Isolates of Gardnerella vaginalis Provide Evidence of Multiple Genetically Isolated Clades Consistent with Subspeciation into Genovars.</title>
        <authorList>
            <person name="Ahmed A."/>
            <person name="Earl J."/>
            <person name="Retchless A."/>
            <person name="Hillier S."/>
            <person name="Rabe L."/>
            <person name="Cherpes T."/>
            <person name="Powell E."/>
            <person name="Janto B."/>
            <person name="Eutsey R."/>
            <person name="Hiller N.L."/>
            <person name="Boissy R."/>
            <person name="Dahlgreen M."/>
            <person name="Hall B."/>
            <person name="Costerton J."/>
            <person name="Post J.C."/>
            <person name="Hu F."/>
            <person name="Ehrlich G."/>
        </authorList>
    </citation>
    <scope>NUCLEOTIDE SEQUENCE [LARGE SCALE GENOMIC DNA]</scope>
    <source>
        <strain evidence="1 2">1400E</strain>
    </source>
</reference>
<evidence type="ECO:0000313" key="1">
    <source>
        <dbReference type="EMBL" id="EIK80901.1"/>
    </source>
</evidence>
<sequence length="51" mass="5481">MLQIATIPDATVNNRCVTCQIAGIVFMYTDITIMLNIAQAKKAINPAASAR</sequence>
<dbReference type="EMBL" id="ADER01000020">
    <property type="protein sequence ID" value="EIK80901.1"/>
    <property type="molecule type" value="Genomic_DNA"/>
</dbReference>
<dbReference type="Proteomes" id="UP000004884">
    <property type="component" value="Unassembled WGS sequence"/>
</dbReference>
<accession>I4LVB1</accession>
<gene>
    <name evidence="1" type="ORF">CGSMWGv1400E_04390</name>
</gene>
<proteinExistence type="predicted"/>
<evidence type="ECO:0000313" key="2">
    <source>
        <dbReference type="Proteomes" id="UP000004884"/>
    </source>
</evidence>
<organism evidence="1 2">
    <name type="scientific">Gardnerella vaginalis 1400E</name>
    <dbReference type="NCBI Taxonomy" id="698956"/>
    <lineage>
        <taxon>Bacteria</taxon>
        <taxon>Bacillati</taxon>
        <taxon>Actinomycetota</taxon>
        <taxon>Actinomycetes</taxon>
        <taxon>Bifidobacteriales</taxon>
        <taxon>Bifidobacteriaceae</taxon>
        <taxon>Gardnerella</taxon>
    </lineage>
</organism>
<comment type="caution">
    <text evidence="1">The sequence shown here is derived from an EMBL/GenBank/DDBJ whole genome shotgun (WGS) entry which is preliminary data.</text>
</comment>
<dbReference type="AlphaFoldDB" id="I4LVB1"/>